<protein>
    <submittedName>
        <fullName evidence="1">Fis family transcriptional regulator</fullName>
    </submittedName>
</protein>
<dbReference type="OrthoDB" id="6996126at2"/>
<evidence type="ECO:0000313" key="1">
    <source>
        <dbReference type="EMBL" id="PXF63216.1"/>
    </source>
</evidence>
<dbReference type="EMBL" id="QICH01000002">
    <property type="protein sequence ID" value="PXF63216.1"/>
    <property type="molecule type" value="Genomic_DNA"/>
</dbReference>
<gene>
    <name evidence="1" type="ORF">DL796_07160</name>
</gene>
<dbReference type="AlphaFoldDB" id="A0A318D1V6"/>
<evidence type="ECO:0000313" key="2">
    <source>
        <dbReference type="Proteomes" id="UP000247689"/>
    </source>
</evidence>
<comment type="caution">
    <text evidence="1">The sequence shown here is derived from an EMBL/GenBank/DDBJ whole genome shotgun (WGS) entry which is preliminary data.</text>
</comment>
<name>A0A318D1V6_9GAMM</name>
<organism evidence="1 2">
    <name type="scientific">Kangiella spongicola</name>
    <dbReference type="NCBI Taxonomy" id="796379"/>
    <lineage>
        <taxon>Bacteria</taxon>
        <taxon>Pseudomonadati</taxon>
        <taxon>Pseudomonadota</taxon>
        <taxon>Gammaproteobacteria</taxon>
        <taxon>Kangiellales</taxon>
        <taxon>Kangiellaceae</taxon>
        <taxon>Kangiella</taxon>
    </lineage>
</organism>
<reference evidence="1 2" key="1">
    <citation type="submission" date="2018-05" db="EMBL/GenBank/DDBJ databases">
        <title>Kangiella spongicola genome sequence.</title>
        <authorList>
            <person name="Maclea K.S."/>
            <person name="Goen A.E."/>
            <person name="Kelley C."/>
            <person name="Underriner A."/>
            <person name="Silverwood T."/>
            <person name="Trachtenberg A.M."/>
        </authorList>
    </citation>
    <scope>NUCLEOTIDE SEQUENCE [LARGE SCALE GENOMIC DNA]</scope>
    <source>
        <strain evidence="1 2">ATCC BAA-2076</strain>
    </source>
</reference>
<proteinExistence type="predicted"/>
<accession>A0A318D1V6</accession>
<keyword evidence="2" id="KW-1185">Reference proteome</keyword>
<sequence length="115" mass="13281">MKKTDKKTEKLIVKTLTDACHIATETIEGFEWLTHFIDYDAFPQSLEVVCIFDTKESLSKAIQEHQDSFIRSLITDKLRSIDIPVKDSSKQINFDTEEACEAEHNGNWAKRFLSQ</sequence>
<dbReference type="RefSeq" id="WP_110201019.1">
    <property type="nucleotide sequence ID" value="NZ_QICH01000002.1"/>
</dbReference>
<dbReference type="Proteomes" id="UP000247689">
    <property type="component" value="Unassembled WGS sequence"/>
</dbReference>